<protein>
    <recommendedName>
        <fullName evidence="4">Riboflavin biosynthesis protein RibA</fullName>
    </recommendedName>
</protein>
<feature type="transmembrane region" description="Helical" evidence="1">
    <location>
        <begin position="88"/>
        <end position="106"/>
    </location>
</feature>
<gene>
    <name evidence="2" type="ORF">CBM2634_B160193</name>
</gene>
<accession>A0A375J5D1</accession>
<dbReference type="Proteomes" id="UP000256805">
    <property type="component" value="Unassembled WGS sequence"/>
</dbReference>
<keyword evidence="1" id="KW-0812">Transmembrane</keyword>
<feature type="transmembrane region" description="Helical" evidence="1">
    <location>
        <begin position="118"/>
        <end position="138"/>
    </location>
</feature>
<reference evidence="2 3" key="1">
    <citation type="submission" date="2018-01" db="EMBL/GenBank/DDBJ databases">
        <authorList>
            <person name="Gaut B.S."/>
            <person name="Morton B.R."/>
            <person name="Clegg M.T."/>
            <person name="Duvall M.R."/>
        </authorList>
    </citation>
    <scope>NUCLEOTIDE SEQUENCE [LARGE SCALE GENOMIC DNA]</scope>
    <source>
        <strain evidence="2">Cupriavidus taiwanensis cmp 52</strain>
    </source>
</reference>
<evidence type="ECO:0000313" key="3">
    <source>
        <dbReference type="Proteomes" id="UP000256805"/>
    </source>
</evidence>
<evidence type="ECO:0000313" key="2">
    <source>
        <dbReference type="EMBL" id="SPS00307.1"/>
    </source>
</evidence>
<keyword evidence="1" id="KW-0472">Membrane</keyword>
<evidence type="ECO:0000256" key="1">
    <source>
        <dbReference type="SAM" id="Phobius"/>
    </source>
</evidence>
<sequence length="191" mass="20520">MRSTRLAARPQKEFAMTANPLSAEAAGTKLAALFDTKLAASSAAERVCYEAHLRRGQVRLVHPYEAHFGRKLEPENDGIVHTAVRSHLIMAALGAIIGLAVVGILHRQEVDAVMQSPGLAAGAAIFLGVMSGMLLAGLMTARPDHQLVITPVREAVQHGRWAVLVHPTTPQQCNEALRALRNTTSEVLRTA</sequence>
<organism evidence="2 3">
    <name type="scientific">Cupriavidus taiwanensis</name>
    <dbReference type="NCBI Taxonomy" id="164546"/>
    <lineage>
        <taxon>Bacteria</taxon>
        <taxon>Pseudomonadati</taxon>
        <taxon>Pseudomonadota</taxon>
        <taxon>Betaproteobacteria</taxon>
        <taxon>Burkholderiales</taxon>
        <taxon>Burkholderiaceae</taxon>
        <taxon>Cupriavidus</taxon>
    </lineage>
</organism>
<evidence type="ECO:0008006" key="4">
    <source>
        <dbReference type="Google" id="ProtNLM"/>
    </source>
</evidence>
<dbReference type="EMBL" id="OVTA01000039">
    <property type="protein sequence ID" value="SPS00307.1"/>
    <property type="molecule type" value="Genomic_DNA"/>
</dbReference>
<name>A0A375J5D1_9BURK</name>
<dbReference type="AlphaFoldDB" id="A0A375J5D1"/>
<proteinExistence type="predicted"/>
<keyword evidence="1" id="KW-1133">Transmembrane helix</keyword>